<reference evidence="2" key="1">
    <citation type="journal article" date="2020" name="BMC Genomics">
        <title>Correction to: Identification and distribution of gene clusters required for synthesis of sphingolipid metabolism inhibitors in diverse species of the filamentous fungus Fusarium.</title>
        <authorList>
            <person name="Kim H.S."/>
            <person name="Lohmar J.M."/>
            <person name="Busman M."/>
            <person name="Brown D.W."/>
            <person name="Naumann T.A."/>
            <person name="Divon H.H."/>
            <person name="Lysoe E."/>
            <person name="Uhlig S."/>
            <person name="Proctor R.H."/>
        </authorList>
    </citation>
    <scope>NUCLEOTIDE SEQUENCE</scope>
    <source>
        <strain evidence="2">NRRL 20472</strain>
    </source>
</reference>
<comment type="caution">
    <text evidence="2">The sequence shown here is derived from an EMBL/GenBank/DDBJ whole genome shotgun (WGS) entry which is preliminary data.</text>
</comment>
<proteinExistence type="predicted"/>
<dbReference type="OrthoDB" id="5041951at2759"/>
<organism evidence="2 3">
    <name type="scientific">Fusarium sarcochroum</name>
    <dbReference type="NCBI Taxonomy" id="1208366"/>
    <lineage>
        <taxon>Eukaryota</taxon>
        <taxon>Fungi</taxon>
        <taxon>Dikarya</taxon>
        <taxon>Ascomycota</taxon>
        <taxon>Pezizomycotina</taxon>
        <taxon>Sordariomycetes</taxon>
        <taxon>Hypocreomycetidae</taxon>
        <taxon>Hypocreales</taxon>
        <taxon>Nectriaceae</taxon>
        <taxon>Fusarium</taxon>
        <taxon>Fusarium lateritium species complex</taxon>
    </lineage>
</organism>
<evidence type="ECO:0000313" key="2">
    <source>
        <dbReference type="EMBL" id="KAF4961055.1"/>
    </source>
</evidence>
<dbReference type="AlphaFoldDB" id="A0A8H4X4F8"/>
<evidence type="ECO:0000313" key="3">
    <source>
        <dbReference type="Proteomes" id="UP000622797"/>
    </source>
</evidence>
<accession>A0A8H4X4F8</accession>
<reference evidence="2" key="2">
    <citation type="submission" date="2020-05" db="EMBL/GenBank/DDBJ databases">
        <authorList>
            <person name="Kim H.-S."/>
            <person name="Proctor R.H."/>
            <person name="Brown D.W."/>
        </authorList>
    </citation>
    <scope>NUCLEOTIDE SEQUENCE</scope>
    <source>
        <strain evidence="2">NRRL 20472</strain>
    </source>
</reference>
<name>A0A8H4X4F8_9HYPO</name>
<feature type="compositionally biased region" description="Basic and acidic residues" evidence="1">
    <location>
        <begin position="308"/>
        <end position="322"/>
    </location>
</feature>
<feature type="compositionally biased region" description="Basic and acidic residues" evidence="1">
    <location>
        <begin position="255"/>
        <end position="270"/>
    </location>
</feature>
<protein>
    <submittedName>
        <fullName evidence="2">Uncharacterized protein</fullName>
    </submittedName>
</protein>
<feature type="compositionally biased region" description="Polar residues" evidence="1">
    <location>
        <begin position="35"/>
        <end position="52"/>
    </location>
</feature>
<evidence type="ECO:0000256" key="1">
    <source>
        <dbReference type="SAM" id="MobiDB-lite"/>
    </source>
</evidence>
<feature type="region of interest" description="Disordered" evidence="1">
    <location>
        <begin position="31"/>
        <end position="53"/>
    </location>
</feature>
<keyword evidence="3" id="KW-1185">Reference proteome</keyword>
<dbReference type="EMBL" id="JABEXW010000619">
    <property type="protein sequence ID" value="KAF4961055.1"/>
    <property type="molecule type" value="Genomic_DNA"/>
</dbReference>
<feature type="region of interest" description="Disordered" evidence="1">
    <location>
        <begin position="237"/>
        <end position="322"/>
    </location>
</feature>
<dbReference type="Proteomes" id="UP000622797">
    <property type="component" value="Unassembled WGS sequence"/>
</dbReference>
<gene>
    <name evidence="2" type="ORF">FSARC_10289</name>
</gene>
<sequence>MAAVISAQDHTDLESSETISRMLRKPRNMVYETSPDGQRYTSPQCLNDTPTGKITEDGAYWKTGWSSLEAFFAQEEHEEDAKREAHELLKIKPSDKDAATAYKVHSDNVSKHRRIRDIFGSKTSYHPNQLVSKHHLPQEGLCHKEVMYRLACKISDLRVLHEKHELAMDPWNFIRWRIIKKMQSFLTFSAQSGRGEIKRIILNICDDSGPNGNSRKYEDPLLRAAIIRSAGYQNRLASFNTNGNKSKKTGRKGSATHERTPSVHRSKTEPLKTTIWRSGPAPRVEKREKRASRPSKYQGVNAYRAQQKFRDTQKDGDSGNRV</sequence>